<dbReference type="InterPro" id="IPR053134">
    <property type="entry name" value="RNA-dir_DNA_polymerase"/>
</dbReference>
<feature type="domain" description="Reverse transcriptase" evidence="10">
    <location>
        <begin position="1"/>
        <end position="115"/>
    </location>
</feature>
<evidence type="ECO:0000256" key="7">
    <source>
        <dbReference type="ARBA" id="ARBA00022759"/>
    </source>
</evidence>
<dbReference type="InterPro" id="IPR000477">
    <property type="entry name" value="RT_dom"/>
</dbReference>
<keyword evidence="12" id="KW-1185">Reference proteome</keyword>
<dbReference type="GO" id="GO:0003964">
    <property type="term" value="F:RNA-directed DNA polymerase activity"/>
    <property type="evidence" value="ECO:0007669"/>
    <property type="project" value="UniProtKB-KW"/>
</dbReference>
<dbReference type="Gene3D" id="3.10.10.10">
    <property type="entry name" value="HIV Type 1 Reverse Transcriptase, subunit A, domain 1"/>
    <property type="match status" value="1"/>
</dbReference>
<dbReference type="CDD" id="cd01647">
    <property type="entry name" value="RT_LTR"/>
    <property type="match status" value="1"/>
</dbReference>
<keyword evidence="3" id="KW-0645">Protease</keyword>
<protein>
    <recommendedName>
        <fullName evidence="2">ribonuclease H</fullName>
        <ecNumber evidence="2">3.1.26.4</ecNumber>
    </recommendedName>
</protein>
<evidence type="ECO:0000256" key="2">
    <source>
        <dbReference type="ARBA" id="ARBA00012180"/>
    </source>
</evidence>
<dbReference type="EC" id="3.1.26.4" evidence="2"/>
<keyword evidence="8" id="KW-0378">Hydrolase</keyword>
<dbReference type="GO" id="GO:0004523">
    <property type="term" value="F:RNA-DNA hybrid ribonuclease activity"/>
    <property type="evidence" value="ECO:0007669"/>
    <property type="project" value="UniProtKB-EC"/>
</dbReference>
<dbReference type="PANTHER" id="PTHR24559">
    <property type="entry name" value="TRANSPOSON TY3-I GAG-POL POLYPROTEIN"/>
    <property type="match status" value="1"/>
</dbReference>
<evidence type="ECO:0000259" key="10">
    <source>
        <dbReference type="PROSITE" id="PS50878"/>
    </source>
</evidence>
<evidence type="ECO:0000256" key="3">
    <source>
        <dbReference type="ARBA" id="ARBA00022670"/>
    </source>
</evidence>
<comment type="similarity">
    <text evidence="1">Belongs to the beta type-B retroviral polymerase family. HERV class-II K(HML-2) pol subfamily.</text>
</comment>
<dbReference type="PANTHER" id="PTHR24559:SF440">
    <property type="entry name" value="RIBONUCLEASE H"/>
    <property type="match status" value="1"/>
</dbReference>
<dbReference type="GO" id="GO:0006508">
    <property type="term" value="P:proteolysis"/>
    <property type="evidence" value="ECO:0007669"/>
    <property type="project" value="UniProtKB-KW"/>
</dbReference>
<proteinExistence type="inferred from homology"/>
<keyword evidence="7" id="KW-0255">Endonuclease</keyword>
<organism evidence="11 12">
    <name type="scientific">Hemibagrus guttatus</name>
    <dbReference type="NCBI Taxonomy" id="175788"/>
    <lineage>
        <taxon>Eukaryota</taxon>
        <taxon>Metazoa</taxon>
        <taxon>Chordata</taxon>
        <taxon>Craniata</taxon>
        <taxon>Vertebrata</taxon>
        <taxon>Euteleostomi</taxon>
        <taxon>Actinopterygii</taxon>
        <taxon>Neopterygii</taxon>
        <taxon>Teleostei</taxon>
        <taxon>Ostariophysi</taxon>
        <taxon>Siluriformes</taxon>
        <taxon>Bagridae</taxon>
        <taxon>Hemibagrus</taxon>
    </lineage>
</organism>
<feature type="non-terminal residue" evidence="11">
    <location>
        <position position="142"/>
    </location>
</feature>
<evidence type="ECO:0000256" key="1">
    <source>
        <dbReference type="ARBA" id="ARBA00010879"/>
    </source>
</evidence>
<comment type="caution">
    <text evidence="11">The sequence shown here is derived from an EMBL/GenBank/DDBJ whole genome shotgun (WGS) entry which is preliminary data.</text>
</comment>
<dbReference type="PROSITE" id="PS50878">
    <property type="entry name" value="RT_POL"/>
    <property type="match status" value="1"/>
</dbReference>
<dbReference type="InterPro" id="IPR043502">
    <property type="entry name" value="DNA/RNA_pol_sf"/>
</dbReference>
<dbReference type="FunFam" id="3.10.10.10:FF:000007">
    <property type="entry name" value="Retrovirus-related Pol polyprotein from transposon 17.6-like Protein"/>
    <property type="match status" value="1"/>
</dbReference>
<keyword evidence="6" id="KW-0540">Nuclease</keyword>
<dbReference type="EMBL" id="JAUCMX010000004">
    <property type="protein sequence ID" value="KAK3549032.1"/>
    <property type="molecule type" value="Genomic_DNA"/>
</dbReference>
<dbReference type="SUPFAM" id="SSF56672">
    <property type="entry name" value="DNA/RNA polymerases"/>
    <property type="match status" value="1"/>
</dbReference>
<accession>A0AAE0V8W0</accession>
<keyword evidence="5" id="KW-0548">Nucleotidyltransferase</keyword>
<evidence type="ECO:0000256" key="4">
    <source>
        <dbReference type="ARBA" id="ARBA00022679"/>
    </source>
</evidence>
<keyword evidence="9" id="KW-0695">RNA-directed DNA polymerase</keyword>
<name>A0AAE0V8W0_9TELE</name>
<evidence type="ECO:0000256" key="8">
    <source>
        <dbReference type="ARBA" id="ARBA00022801"/>
    </source>
</evidence>
<dbReference type="InterPro" id="IPR043128">
    <property type="entry name" value="Rev_trsase/Diguanyl_cyclase"/>
</dbReference>
<dbReference type="Proteomes" id="UP001274896">
    <property type="component" value="Unassembled WGS sequence"/>
</dbReference>
<evidence type="ECO:0000256" key="5">
    <source>
        <dbReference type="ARBA" id="ARBA00022695"/>
    </source>
</evidence>
<dbReference type="GO" id="GO:0008233">
    <property type="term" value="F:peptidase activity"/>
    <property type="evidence" value="ECO:0007669"/>
    <property type="project" value="UniProtKB-KW"/>
</dbReference>
<sequence>MDLTSGFYNIVVSEEDRKFTAFTTPMGLYEFNRLPQGLCNSPASFMQLMTNIFGDQNFLTLLCYLDDLLMYTPNEEEAVKRLELMFTRLRWDLGMDDRAAQWLTQGAHQLLSPGLSPLPVFSLRELQEKQQDDKVLSRVLFH</sequence>
<evidence type="ECO:0000313" key="12">
    <source>
        <dbReference type="Proteomes" id="UP001274896"/>
    </source>
</evidence>
<evidence type="ECO:0000256" key="6">
    <source>
        <dbReference type="ARBA" id="ARBA00022722"/>
    </source>
</evidence>
<reference evidence="11" key="1">
    <citation type="submission" date="2023-06" db="EMBL/GenBank/DDBJ databases">
        <title>Male Hemibagrus guttatus genome.</title>
        <authorList>
            <person name="Bian C."/>
        </authorList>
    </citation>
    <scope>NUCLEOTIDE SEQUENCE</scope>
    <source>
        <strain evidence="11">Male_cb2023</strain>
        <tissue evidence="11">Muscle</tissue>
    </source>
</reference>
<dbReference type="AlphaFoldDB" id="A0AAE0V8W0"/>
<dbReference type="Gene3D" id="3.30.70.270">
    <property type="match status" value="1"/>
</dbReference>
<dbReference type="Pfam" id="PF00078">
    <property type="entry name" value="RVT_1"/>
    <property type="match status" value="1"/>
</dbReference>
<keyword evidence="4" id="KW-0808">Transferase</keyword>
<gene>
    <name evidence="11" type="ORF">QTP70_027755</name>
</gene>
<evidence type="ECO:0000313" key="11">
    <source>
        <dbReference type="EMBL" id="KAK3549032.1"/>
    </source>
</evidence>
<evidence type="ECO:0000256" key="9">
    <source>
        <dbReference type="ARBA" id="ARBA00022918"/>
    </source>
</evidence>